<feature type="domain" description="Erythromycin biosynthesis protein CIII-like N-terminal" evidence="5">
    <location>
        <begin position="6"/>
        <end position="202"/>
    </location>
</feature>
<dbReference type="CDD" id="cd03784">
    <property type="entry name" value="GT1_Gtf-like"/>
    <property type="match status" value="1"/>
</dbReference>
<reference evidence="6 7" key="1">
    <citation type="submission" date="2020-08" db="EMBL/GenBank/DDBJ databases">
        <title>Genomic Encyclopedia of Archaeal and Bacterial Type Strains, Phase II (KMG-II): from individual species to whole genera.</title>
        <authorList>
            <person name="Goeker M."/>
        </authorList>
    </citation>
    <scope>NUCLEOTIDE SEQUENCE [LARGE SCALE GENOMIC DNA]</scope>
    <source>
        <strain evidence="6 7">DSM 43850</strain>
    </source>
</reference>
<evidence type="ECO:0000256" key="2">
    <source>
        <dbReference type="ARBA" id="ARBA00022676"/>
    </source>
</evidence>
<dbReference type="InterPro" id="IPR050426">
    <property type="entry name" value="Glycosyltransferase_28"/>
</dbReference>
<dbReference type="EMBL" id="JACJID010000001">
    <property type="protein sequence ID" value="MBA8923877.1"/>
    <property type="molecule type" value="Genomic_DNA"/>
</dbReference>
<comment type="similarity">
    <text evidence="1">Belongs to the glycosyltransferase 28 family.</text>
</comment>
<evidence type="ECO:0000256" key="1">
    <source>
        <dbReference type="ARBA" id="ARBA00006962"/>
    </source>
</evidence>
<dbReference type="Pfam" id="PF21036">
    <property type="entry name" value="EryCIII-like_N"/>
    <property type="match status" value="1"/>
</dbReference>
<keyword evidence="7" id="KW-1185">Reference proteome</keyword>
<accession>A0ABR6BAL2</accession>
<dbReference type="PANTHER" id="PTHR48050">
    <property type="entry name" value="STEROL 3-BETA-GLUCOSYLTRANSFERASE"/>
    <property type="match status" value="1"/>
</dbReference>
<comment type="caution">
    <text evidence="6">The sequence shown here is derived from an EMBL/GenBank/DDBJ whole genome shotgun (WGS) entry which is preliminary data.</text>
</comment>
<dbReference type="InterPro" id="IPR002213">
    <property type="entry name" value="UDP_glucos_trans"/>
</dbReference>
<dbReference type="Gene3D" id="3.40.50.2000">
    <property type="entry name" value="Glycogen Phosphorylase B"/>
    <property type="match status" value="2"/>
</dbReference>
<dbReference type="Pfam" id="PF06722">
    <property type="entry name" value="EryCIII-like_C"/>
    <property type="match status" value="1"/>
</dbReference>
<proteinExistence type="inferred from homology"/>
<feature type="domain" description="Erythromycin biosynthesis protein CIII-like C-terminal" evidence="4">
    <location>
        <begin position="218"/>
        <end position="363"/>
    </location>
</feature>
<sequence length="365" mass="38912">MTPLIWALRLAGHDVLACCPPNLEHVLHNVGADTVPLATEFDPMALAGSLLPTGLLPVEVWGVADDERWRSTAPMLVERGLKTTAESLDLARTWRPDLVISDPLEIAGRIVAGHLGVPYVRHRWGIDPVTHVIDSLIDELLAEHVADLPQPVATTDVCPPSLQVPGIPTGLPLRYVPYNGAGPVPDWAMRRTAPRRLCVTMGTALPEFRGAQLLLQRILRAAAELADLEVVLAAKKIDSALLEEFGDLIVGAGQAPLTSLLGTCDAVVHHGGSGGTITTTRFGLPHVVTPQWGDQYACAQRIRGLGIGVALDTAALQRNQGAITDAVRTVIEDEAPRLAAKQLAEEAAAQPSPAEVVDQLVELAR</sequence>
<evidence type="ECO:0000259" key="4">
    <source>
        <dbReference type="Pfam" id="PF06722"/>
    </source>
</evidence>
<keyword evidence="2" id="KW-0328">Glycosyltransferase</keyword>
<gene>
    <name evidence="6" type="ORF">BC739_001074</name>
</gene>
<dbReference type="PANTHER" id="PTHR48050:SF13">
    <property type="entry name" value="STEROL 3-BETA-GLUCOSYLTRANSFERASE UGT80A2"/>
    <property type="match status" value="1"/>
</dbReference>
<dbReference type="SUPFAM" id="SSF53756">
    <property type="entry name" value="UDP-Glycosyltransferase/glycogen phosphorylase"/>
    <property type="match status" value="1"/>
</dbReference>
<evidence type="ECO:0000259" key="5">
    <source>
        <dbReference type="Pfam" id="PF21036"/>
    </source>
</evidence>
<dbReference type="InterPro" id="IPR048284">
    <property type="entry name" value="EryCIII-like_N"/>
</dbReference>
<dbReference type="InterPro" id="IPR010610">
    <property type="entry name" value="EryCIII-like_C"/>
</dbReference>
<name>A0ABR6BAL2_9PSEU</name>
<evidence type="ECO:0000256" key="3">
    <source>
        <dbReference type="ARBA" id="ARBA00022679"/>
    </source>
</evidence>
<keyword evidence="3" id="KW-0808">Transferase</keyword>
<evidence type="ECO:0000313" key="6">
    <source>
        <dbReference type="EMBL" id="MBA8923877.1"/>
    </source>
</evidence>
<evidence type="ECO:0008006" key="8">
    <source>
        <dbReference type="Google" id="ProtNLM"/>
    </source>
</evidence>
<organism evidence="6 7">
    <name type="scientific">Kutzneria viridogrisea</name>
    <dbReference type="NCBI Taxonomy" id="47990"/>
    <lineage>
        <taxon>Bacteria</taxon>
        <taxon>Bacillati</taxon>
        <taxon>Actinomycetota</taxon>
        <taxon>Actinomycetes</taxon>
        <taxon>Pseudonocardiales</taxon>
        <taxon>Pseudonocardiaceae</taxon>
        <taxon>Kutzneria</taxon>
    </lineage>
</organism>
<evidence type="ECO:0000313" key="7">
    <source>
        <dbReference type="Proteomes" id="UP000517916"/>
    </source>
</evidence>
<dbReference type="Proteomes" id="UP000517916">
    <property type="component" value="Unassembled WGS sequence"/>
</dbReference>
<dbReference type="RefSeq" id="WP_182836436.1">
    <property type="nucleotide sequence ID" value="NZ_BAAABQ010000065.1"/>
</dbReference>
<protein>
    <recommendedName>
        <fullName evidence="8">Glycosyltransferase</fullName>
    </recommendedName>
</protein>